<dbReference type="RefSeq" id="WP_061180409.1">
    <property type="nucleotide sequence ID" value="NZ_FCOE02000073.1"/>
</dbReference>
<evidence type="ECO:0000313" key="1">
    <source>
        <dbReference type="EMBL" id="SAL02019.1"/>
    </source>
</evidence>
<dbReference type="Proteomes" id="UP000054911">
    <property type="component" value="Unassembled WGS sequence"/>
</dbReference>
<comment type="caution">
    <text evidence="1">The sequence shown here is derived from an EMBL/GenBank/DDBJ whole genome shotgun (WGS) entry which is preliminary data.</text>
</comment>
<dbReference type="STRING" id="1777141.AWB80_08256"/>
<reference evidence="1" key="1">
    <citation type="submission" date="2016-01" db="EMBL/GenBank/DDBJ databases">
        <authorList>
            <person name="Peeters C."/>
        </authorList>
    </citation>
    <scope>NUCLEOTIDE SEQUENCE [LARGE SCALE GENOMIC DNA]</scope>
    <source>
        <strain evidence="1">LMG 29323</strain>
    </source>
</reference>
<organism evidence="1 2">
    <name type="scientific">Caballeronia pedi</name>
    <dbReference type="NCBI Taxonomy" id="1777141"/>
    <lineage>
        <taxon>Bacteria</taxon>
        <taxon>Pseudomonadati</taxon>
        <taxon>Pseudomonadota</taxon>
        <taxon>Betaproteobacteria</taxon>
        <taxon>Burkholderiales</taxon>
        <taxon>Burkholderiaceae</taxon>
        <taxon>Caballeronia</taxon>
    </lineage>
</organism>
<name>A0A158E590_9BURK</name>
<accession>A0A158E590</accession>
<evidence type="ECO:0000313" key="2">
    <source>
        <dbReference type="Proteomes" id="UP000054911"/>
    </source>
</evidence>
<keyword evidence="2" id="KW-1185">Reference proteome</keyword>
<proteinExistence type="predicted"/>
<sequence>MSIGILQMREHSLLDDALAHHPDLNDQLVIDSVRAWFRPHCEAVRGRESWRDVLIESGSGRNGLHCFDMFMSELAKTAGRPLDIRCRCSPDISGDEACLLQTIGCFQSNERMTAHTLLRDWFAAVATDRLANIAHWFAVTLFDAGVIVSKRARRVTYFH</sequence>
<dbReference type="AlphaFoldDB" id="A0A158E590"/>
<dbReference type="OrthoDB" id="9000450at2"/>
<dbReference type="EMBL" id="FCOE02000073">
    <property type="protein sequence ID" value="SAL02019.1"/>
    <property type="molecule type" value="Genomic_DNA"/>
</dbReference>
<gene>
    <name evidence="1" type="ORF">AWB80_08256</name>
</gene>
<protein>
    <submittedName>
        <fullName evidence="1">Uncharacterized protein</fullName>
    </submittedName>
</protein>